<reference evidence="2" key="1">
    <citation type="submission" date="2014-11" db="EMBL/GenBank/DDBJ databases">
        <authorList>
            <person name="Amaro Gonzalez C."/>
        </authorList>
    </citation>
    <scope>NUCLEOTIDE SEQUENCE</scope>
</reference>
<name>A0A0E9PDZ1_ANGAN</name>
<evidence type="ECO:0000313" key="2">
    <source>
        <dbReference type="EMBL" id="JAH02836.1"/>
    </source>
</evidence>
<feature type="transmembrane region" description="Helical" evidence="1">
    <location>
        <begin position="12"/>
        <end position="36"/>
    </location>
</feature>
<protein>
    <submittedName>
        <fullName evidence="2">Uncharacterized protein</fullName>
    </submittedName>
</protein>
<dbReference type="AlphaFoldDB" id="A0A0E9PDZ1"/>
<keyword evidence="1" id="KW-0472">Membrane</keyword>
<keyword evidence="1" id="KW-0812">Transmembrane</keyword>
<evidence type="ECO:0000256" key="1">
    <source>
        <dbReference type="SAM" id="Phobius"/>
    </source>
</evidence>
<reference evidence="2" key="2">
    <citation type="journal article" date="2015" name="Fish Shellfish Immunol.">
        <title>Early steps in the European eel (Anguilla anguilla)-Vibrio vulnificus interaction in the gills: Role of the RtxA13 toxin.</title>
        <authorList>
            <person name="Callol A."/>
            <person name="Pajuelo D."/>
            <person name="Ebbesson L."/>
            <person name="Teles M."/>
            <person name="MacKenzie S."/>
            <person name="Amaro C."/>
        </authorList>
    </citation>
    <scope>NUCLEOTIDE SEQUENCE</scope>
</reference>
<organism evidence="2">
    <name type="scientific">Anguilla anguilla</name>
    <name type="common">European freshwater eel</name>
    <name type="synonym">Muraena anguilla</name>
    <dbReference type="NCBI Taxonomy" id="7936"/>
    <lineage>
        <taxon>Eukaryota</taxon>
        <taxon>Metazoa</taxon>
        <taxon>Chordata</taxon>
        <taxon>Craniata</taxon>
        <taxon>Vertebrata</taxon>
        <taxon>Euteleostomi</taxon>
        <taxon>Actinopterygii</taxon>
        <taxon>Neopterygii</taxon>
        <taxon>Teleostei</taxon>
        <taxon>Anguilliformes</taxon>
        <taxon>Anguillidae</taxon>
        <taxon>Anguilla</taxon>
    </lineage>
</organism>
<accession>A0A0E9PDZ1</accession>
<sequence length="42" mass="4915">MNHRYHKILRRSLMMLCQACTAANLISCLFLGHFAFNLLFSK</sequence>
<dbReference type="EMBL" id="GBXM01105741">
    <property type="protein sequence ID" value="JAH02836.1"/>
    <property type="molecule type" value="Transcribed_RNA"/>
</dbReference>
<keyword evidence="1" id="KW-1133">Transmembrane helix</keyword>
<proteinExistence type="predicted"/>